<evidence type="ECO:0000256" key="2">
    <source>
        <dbReference type="ARBA" id="ARBA00009425"/>
    </source>
</evidence>
<evidence type="ECO:0000256" key="4">
    <source>
        <dbReference type="ARBA" id="ARBA00022692"/>
    </source>
</evidence>
<evidence type="ECO:0000313" key="11">
    <source>
        <dbReference type="EMBL" id="KCZ57873.1"/>
    </source>
</evidence>
<keyword evidence="6 7" id="KW-0472">Membrane</keyword>
<dbReference type="eggNOG" id="COG2111">
    <property type="taxonomic scope" value="Bacteria"/>
</dbReference>
<comment type="similarity">
    <text evidence="2">Belongs to the CPA3 antiporters (TC 2.A.63) subunit B family.</text>
</comment>
<feature type="transmembrane region" description="Helical" evidence="7">
    <location>
        <begin position="7"/>
        <end position="26"/>
    </location>
</feature>
<keyword evidence="12" id="KW-1185">Reference proteome</keyword>
<gene>
    <name evidence="9" type="ORF">DCG65_02655</name>
    <name evidence="10" type="ORF">DD728_13380</name>
    <name evidence="11" type="ORF">HY36_11900</name>
</gene>
<dbReference type="InterPro" id="IPR050622">
    <property type="entry name" value="CPA3_antiporter_subunitB"/>
</dbReference>
<evidence type="ECO:0000313" key="14">
    <source>
        <dbReference type="Proteomes" id="UP000263957"/>
    </source>
</evidence>
<proteinExistence type="inferred from homology"/>
<sequence>MKSDHHVILRVITKTLIPVIVLYGLYVQFHGDFGPGGGFQAGVILAVGVILYALVFGVPSAMRAVPPAFTRSVAAIGVLLYAGVGFWALLQGGQYLEYQALFQEEPGGHHGQHVGIILIELGVLFGVSGAMLTIFYAFAGRVAEIRDEDW</sequence>
<keyword evidence="5 7" id="KW-1133">Transmembrane helix</keyword>
<dbReference type="Proteomes" id="UP000024547">
    <property type="component" value="Unassembled WGS sequence"/>
</dbReference>
<dbReference type="EMBL" id="AWFH01000063">
    <property type="protein sequence ID" value="KCZ57873.1"/>
    <property type="molecule type" value="Genomic_DNA"/>
</dbReference>
<reference evidence="11 12" key="1">
    <citation type="journal article" date="2014" name="Antonie Van Leeuwenhoek">
        <title>Hyphomonas beringensis sp. nov. and Hyphomonas chukchiensis sp. nov., isolated from surface seawater of the Bering Sea and Chukchi Sea.</title>
        <authorList>
            <person name="Li C."/>
            <person name="Lai Q."/>
            <person name="Li G."/>
            <person name="Dong C."/>
            <person name="Wang J."/>
            <person name="Liao Y."/>
            <person name="Shao Z."/>
        </authorList>
    </citation>
    <scope>NUCLEOTIDE SEQUENCE [LARGE SCALE GENOMIC DNA]</scope>
    <source>
        <strain evidence="11 12">22II1-22F38</strain>
    </source>
</reference>
<evidence type="ECO:0000256" key="5">
    <source>
        <dbReference type="ARBA" id="ARBA00022989"/>
    </source>
</evidence>
<dbReference type="RefSeq" id="WP_035555645.1">
    <property type="nucleotide sequence ID" value="NZ_AWFH01000063.1"/>
</dbReference>
<accession>A0A059DWX3</accession>
<reference evidence="13 14" key="2">
    <citation type="journal article" date="2018" name="Nat. Biotechnol.">
        <title>A standardized bacterial taxonomy based on genome phylogeny substantially revises the tree of life.</title>
        <authorList>
            <person name="Parks D.H."/>
            <person name="Chuvochina M."/>
            <person name="Waite D.W."/>
            <person name="Rinke C."/>
            <person name="Skarshewski A."/>
            <person name="Chaumeil P.A."/>
            <person name="Hugenholtz P."/>
        </authorList>
    </citation>
    <scope>NUCLEOTIDE SEQUENCE [LARGE SCALE GENOMIC DNA]</scope>
    <source>
        <strain evidence="10">UBA10378</strain>
        <strain evidence="9">UBA8557</strain>
    </source>
</reference>
<organism evidence="11 12">
    <name type="scientific">Hyphomonas atlantica</name>
    <dbReference type="NCBI Taxonomy" id="1280948"/>
    <lineage>
        <taxon>Bacteria</taxon>
        <taxon>Pseudomonadati</taxon>
        <taxon>Pseudomonadota</taxon>
        <taxon>Alphaproteobacteria</taxon>
        <taxon>Hyphomonadales</taxon>
        <taxon>Hyphomonadaceae</taxon>
        <taxon>Hyphomonas</taxon>
    </lineage>
</organism>
<feature type="transmembrane region" description="Helical" evidence="7">
    <location>
        <begin position="73"/>
        <end position="96"/>
    </location>
</feature>
<dbReference type="STRING" id="1280948.HY36_11900"/>
<comment type="subcellular location">
    <subcellularLocation>
        <location evidence="1">Cell membrane</location>
        <topology evidence="1">Multi-pass membrane protein</topology>
    </subcellularLocation>
</comment>
<evidence type="ECO:0000313" key="10">
    <source>
        <dbReference type="EMBL" id="HBQ49844.1"/>
    </source>
</evidence>
<feature type="domain" description="Na+/H+ antiporter MnhB subunit-related protein" evidence="8">
    <location>
        <begin position="8"/>
        <end position="133"/>
    </location>
</feature>
<evidence type="ECO:0000256" key="7">
    <source>
        <dbReference type="SAM" id="Phobius"/>
    </source>
</evidence>
<evidence type="ECO:0000256" key="1">
    <source>
        <dbReference type="ARBA" id="ARBA00004651"/>
    </source>
</evidence>
<keyword evidence="3" id="KW-1003">Cell membrane</keyword>
<dbReference type="NCBIfam" id="NF009162">
    <property type="entry name" value="PRK12508.1"/>
    <property type="match status" value="1"/>
</dbReference>
<evidence type="ECO:0000313" key="13">
    <source>
        <dbReference type="Proteomes" id="UP000259173"/>
    </source>
</evidence>
<evidence type="ECO:0000313" key="12">
    <source>
        <dbReference type="Proteomes" id="UP000024547"/>
    </source>
</evidence>
<feature type="transmembrane region" description="Helical" evidence="7">
    <location>
        <begin position="116"/>
        <end position="138"/>
    </location>
</feature>
<evidence type="ECO:0000259" key="8">
    <source>
        <dbReference type="Pfam" id="PF04039"/>
    </source>
</evidence>
<evidence type="ECO:0000256" key="6">
    <source>
        <dbReference type="ARBA" id="ARBA00023136"/>
    </source>
</evidence>
<dbReference type="EMBL" id="DOGS01000265">
    <property type="protein sequence ID" value="HBQ49844.1"/>
    <property type="molecule type" value="Genomic_DNA"/>
</dbReference>
<dbReference type="InterPro" id="IPR007182">
    <property type="entry name" value="MnhB"/>
</dbReference>
<name>A0A059DWX3_9PROT</name>
<dbReference type="GeneID" id="92500177"/>
<dbReference type="OrthoDB" id="2085045at2"/>
<dbReference type="Proteomes" id="UP000263957">
    <property type="component" value="Unassembled WGS sequence"/>
</dbReference>
<dbReference type="AlphaFoldDB" id="A0A059DWX3"/>
<keyword evidence="4 7" id="KW-0812">Transmembrane</keyword>
<evidence type="ECO:0000256" key="3">
    <source>
        <dbReference type="ARBA" id="ARBA00022475"/>
    </source>
</evidence>
<evidence type="ECO:0000313" key="9">
    <source>
        <dbReference type="EMBL" id="HAE93434.1"/>
    </source>
</evidence>
<dbReference type="PANTHER" id="PTHR33932:SF4">
    <property type="entry name" value="NA(+)_H(+) ANTIPORTER SUBUNIT B"/>
    <property type="match status" value="1"/>
</dbReference>
<dbReference type="Proteomes" id="UP000259173">
    <property type="component" value="Unassembled WGS sequence"/>
</dbReference>
<feature type="transmembrane region" description="Helical" evidence="7">
    <location>
        <begin position="38"/>
        <end position="61"/>
    </location>
</feature>
<dbReference type="EMBL" id="DMBR01000079">
    <property type="protein sequence ID" value="HAE93434.1"/>
    <property type="molecule type" value="Genomic_DNA"/>
</dbReference>
<protein>
    <submittedName>
        <fullName evidence="11">Cation:proton antiporter</fullName>
    </submittedName>
</protein>
<dbReference type="PANTHER" id="PTHR33932">
    <property type="entry name" value="NA(+)/H(+) ANTIPORTER SUBUNIT B"/>
    <property type="match status" value="1"/>
</dbReference>
<dbReference type="Pfam" id="PF04039">
    <property type="entry name" value="MnhB"/>
    <property type="match status" value="1"/>
</dbReference>
<dbReference type="PATRIC" id="fig|1280948.3.peg.3502"/>
<dbReference type="GO" id="GO:0005886">
    <property type="term" value="C:plasma membrane"/>
    <property type="evidence" value="ECO:0007669"/>
    <property type="project" value="UniProtKB-SubCell"/>
</dbReference>
<comment type="caution">
    <text evidence="11">The sequence shown here is derived from an EMBL/GenBank/DDBJ whole genome shotgun (WGS) entry which is preliminary data.</text>
</comment>